<dbReference type="PANTHER" id="PTHR43507">
    <property type="entry name" value="NADH-UBIQUINONE OXIDOREDUCTASE CHAIN 4"/>
    <property type="match status" value="1"/>
</dbReference>
<evidence type="ECO:0000256" key="4">
    <source>
        <dbReference type="ARBA" id="ARBA00012944"/>
    </source>
</evidence>
<reference evidence="20" key="1">
    <citation type="submission" date="2015-09" db="EMBL/GenBank/DDBJ databases">
        <title>Staphyliniformia phylogenetics from de novo mitogenomic assemblies.</title>
        <authorList>
            <person name="Favreau E.A."/>
            <person name="Linard B."/>
            <person name="Vogler A.P."/>
        </authorList>
    </citation>
    <scope>NUCLEOTIDE SEQUENCE</scope>
</reference>
<keyword evidence="10 17" id="KW-0249">Electron transport</keyword>
<dbReference type="GO" id="GO:0008137">
    <property type="term" value="F:NADH dehydrogenase (ubiquinone) activity"/>
    <property type="evidence" value="ECO:0007669"/>
    <property type="project" value="UniProtKB-UniRule"/>
</dbReference>
<accession>A0A0S2M6N2</accession>
<feature type="transmembrane region" description="Helical" evidence="17">
    <location>
        <begin position="85"/>
        <end position="103"/>
    </location>
</feature>
<keyword evidence="7 17" id="KW-0679">Respiratory chain</keyword>
<name>A0A0S2M6N2_9CUCU</name>
<keyword evidence="15 17" id="KW-0472">Membrane</keyword>
<evidence type="ECO:0000256" key="6">
    <source>
        <dbReference type="ARBA" id="ARBA00022448"/>
    </source>
</evidence>
<feature type="domain" description="NADH:quinone oxidoreductase/Mrp antiporter transmembrane" evidence="18">
    <location>
        <begin position="105"/>
        <end position="383"/>
    </location>
</feature>
<evidence type="ECO:0000256" key="12">
    <source>
        <dbReference type="ARBA" id="ARBA00023027"/>
    </source>
</evidence>
<feature type="transmembrane region" description="Helical" evidence="17">
    <location>
        <begin position="138"/>
        <end position="161"/>
    </location>
</feature>
<feature type="transmembrane region" description="Helical" evidence="17">
    <location>
        <begin position="272"/>
        <end position="291"/>
    </location>
</feature>
<evidence type="ECO:0000259" key="19">
    <source>
        <dbReference type="Pfam" id="PF01059"/>
    </source>
</evidence>
<dbReference type="InterPro" id="IPR001750">
    <property type="entry name" value="ND/Mrp_TM"/>
</dbReference>
<keyword evidence="13 17" id="KW-0830">Ubiquinone</keyword>
<feature type="transmembrane region" description="Helical" evidence="17">
    <location>
        <begin position="55"/>
        <end position="73"/>
    </location>
</feature>
<evidence type="ECO:0000256" key="11">
    <source>
        <dbReference type="ARBA" id="ARBA00022989"/>
    </source>
</evidence>
<dbReference type="GO" id="GO:0003954">
    <property type="term" value="F:NADH dehydrogenase activity"/>
    <property type="evidence" value="ECO:0007669"/>
    <property type="project" value="TreeGrafter"/>
</dbReference>
<comment type="similarity">
    <text evidence="3 17">Belongs to the complex I subunit 4 family.</text>
</comment>
<comment type="subcellular location">
    <subcellularLocation>
        <location evidence="2 17">Mitochondrion membrane</location>
        <topology evidence="2 17">Multi-pass membrane protein</topology>
    </subcellularLocation>
</comment>
<protein>
    <recommendedName>
        <fullName evidence="5 17">NADH-ubiquinone oxidoreductase chain 4</fullName>
        <ecNumber evidence="4 17">7.1.1.2</ecNumber>
    </recommendedName>
</protein>
<gene>
    <name evidence="20" type="primary">nad4</name>
</gene>
<evidence type="ECO:0000259" key="18">
    <source>
        <dbReference type="Pfam" id="PF00361"/>
    </source>
</evidence>
<dbReference type="Pfam" id="PF00361">
    <property type="entry name" value="Proton_antipo_M"/>
    <property type="match status" value="1"/>
</dbReference>
<evidence type="ECO:0000256" key="7">
    <source>
        <dbReference type="ARBA" id="ARBA00022660"/>
    </source>
</evidence>
<dbReference type="EC" id="7.1.1.2" evidence="4 17"/>
<keyword evidence="9" id="KW-1278">Translocase</keyword>
<feature type="transmembrane region" description="Helical" evidence="17">
    <location>
        <begin position="376"/>
        <end position="398"/>
    </location>
</feature>
<comment type="function">
    <text evidence="1">Core subunit of the mitochondrial membrane respiratory chain NADH dehydrogenase (Complex I) that is believed to belong to the minimal assembly required for catalysis. Complex I functions in the transfer of electrons from NADH to the respiratory chain. The immediate electron acceptor for the enzyme is believed to be ubiquinone.</text>
</comment>
<proteinExistence type="inferred from homology"/>
<evidence type="ECO:0000256" key="13">
    <source>
        <dbReference type="ARBA" id="ARBA00023075"/>
    </source>
</evidence>
<evidence type="ECO:0000256" key="5">
    <source>
        <dbReference type="ARBA" id="ARBA00021006"/>
    </source>
</evidence>
<dbReference type="GO" id="GO:0048039">
    <property type="term" value="F:ubiquinone binding"/>
    <property type="evidence" value="ECO:0007669"/>
    <property type="project" value="TreeGrafter"/>
</dbReference>
<evidence type="ECO:0000256" key="14">
    <source>
        <dbReference type="ARBA" id="ARBA00023128"/>
    </source>
</evidence>
<feature type="transmembrane region" description="Helical" evidence="17">
    <location>
        <begin position="181"/>
        <end position="203"/>
    </location>
</feature>
<feature type="transmembrane region" description="Helical" evidence="17">
    <location>
        <begin position="338"/>
        <end position="356"/>
    </location>
</feature>
<feature type="transmembrane region" description="Helical" evidence="17">
    <location>
        <begin position="210"/>
        <end position="231"/>
    </location>
</feature>
<feature type="transmembrane region" description="Helical" evidence="17">
    <location>
        <begin position="297"/>
        <end position="317"/>
    </location>
</feature>
<keyword evidence="12 17" id="KW-0520">NAD</keyword>
<evidence type="ECO:0000256" key="2">
    <source>
        <dbReference type="ARBA" id="ARBA00004225"/>
    </source>
</evidence>
<evidence type="ECO:0000256" key="16">
    <source>
        <dbReference type="ARBA" id="ARBA00049551"/>
    </source>
</evidence>
<sequence>MMKLVLYCIFLIPLSFLTSYWLVQMFLFILCFLVFFNMSFNYLMANVSYCLGADLLSVTMIILSIWVCSLMMMASHKLFNLNYFFKFYVSLILGLLVSLLVIFSSLNIFMFYLFFEISLVPMLILIIGWGYQPDRIDAGVYLFFYTLIVSLPMMISLFYLYGNVGSLDFYFLKMVKIDNLMVYLSLILVFLVKIPMYGVHLWLPKAHVEAPVAGSMILAGVMLKLGGYGLMRFMVLFQGYLMNLNLFLIVNSLLGGVYISLVCLRQWDMKSLVAYSSVSHMSLVLSGILTLNTWGMWGALLLMVAHGLSSSGLFCLVNINYERIHSRSMFLNKGMISIIPSLSLWWFLFSACNMSAPPSLNLFGEIFLLSSLMSYSIYFMGGLMFMMFYSAVYSLYMYSYCNHGKIYSSLFSFNSVKVIEYLLLFLHWLPLNVLILKMEVFTLWV</sequence>
<dbReference type="AlphaFoldDB" id="A0A0S2M6N2"/>
<dbReference type="EMBL" id="KT780625">
    <property type="protein sequence ID" value="ALO70289.1"/>
    <property type="molecule type" value="Genomic_DNA"/>
</dbReference>
<feature type="domain" description="NADH:ubiquinone oxidoreductase chain 4 N-terminal" evidence="19">
    <location>
        <begin position="1"/>
        <end position="101"/>
    </location>
</feature>
<dbReference type="InterPro" id="IPR003918">
    <property type="entry name" value="NADH_UbQ_OxRdtase"/>
</dbReference>
<organism evidence="20">
    <name type="scientific">Aspidiphorus orbiculatus</name>
    <dbReference type="NCBI Taxonomy" id="577441"/>
    <lineage>
        <taxon>Eukaryota</taxon>
        <taxon>Metazoa</taxon>
        <taxon>Ecdysozoa</taxon>
        <taxon>Arthropoda</taxon>
        <taxon>Hexapoda</taxon>
        <taxon>Insecta</taxon>
        <taxon>Pterygota</taxon>
        <taxon>Neoptera</taxon>
        <taxon>Endopterygota</taxon>
        <taxon>Coleoptera</taxon>
        <taxon>Polyphaga</taxon>
        <taxon>Cucujiformia</taxon>
        <taxon>Sphindidae</taxon>
        <taxon>Aspidiphorus</taxon>
    </lineage>
</organism>
<evidence type="ECO:0000256" key="17">
    <source>
        <dbReference type="RuleBase" id="RU003297"/>
    </source>
</evidence>
<feature type="transmembrane region" description="Helical" evidence="17">
    <location>
        <begin position="109"/>
        <end position="131"/>
    </location>
</feature>
<evidence type="ECO:0000256" key="8">
    <source>
        <dbReference type="ARBA" id="ARBA00022692"/>
    </source>
</evidence>
<evidence type="ECO:0000256" key="15">
    <source>
        <dbReference type="ARBA" id="ARBA00023136"/>
    </source>
</evidence>
<dbReference type="GO" id="GO:0042773">
    <property type="term" value="P:ATP synthesis coupled electron transport"/>
    <property type="evidence" value="ECO:0007669"/>
    <property type="project" value="InterPro"/>
</dbReference>
<evidence type="ECO:0000256" key="10">
    <source>
        <dbReference type="ARBA" id="ARBA00022982"/>
    </source>
</evidence>
<comment type="function">
    <text evidence="17">Core subunit of the mitochondrial membrane respiratory chain NADH dehydrogenase (Complex I) which catalyzes electron transfer from NADH through the respiratory chain, using ubiquinone as an electron acceptor. Essential for the catalytic activity and assembly of complex I.</text>
</comment>
<evidence type="ECO:0000256" key="3">
    <source>
        <dbReference type="ARBA" id="ARBA00009025"/>
    </source>
</evidence>
<dbReference type="GO" id="GO:0031966">
    <property type="term" value="C:mitochondrial membrane"/>
    <property type="evidence" value="ECO:0007669"/>
    <property type="project" value="UniProtKB-SubCell"/>
</dbReference>
<dbReference type="PRINTS" id="PR01437">
    <property type="entry name" value="NUOXDRDTASE4"/>
</dbReference>
<keyword evidence="6 17" id="KW-0813">Transport</keyword>
<dbReference type="Pfam" id="PF01059">
    <property type="entry name" value="Oxidored_q5_N"/>
    <property type="match status" value="1"/>
</dbReference>
<evidence type="ECO:0000313" key="20">
    <source>
        <dbReference type="EMBL" id="ALO70289.1"/>
    </source>
</evidence>
<dbReference type="InterPro" id="IPR000260">
    <property type="entry name" value="NADH4_N"/>
</dbReference>
<dbReference type="PANTHER" id="PTHR43507:SF20">
    <property type="entry name" value="NADH-UBIQUINONE OXIDOREDUCTASE CHAIN 4"/>
    <property type="match status" value="1"/>
</dbReference>
<evidence type="ECO:0000256" key="1">
    <source>
        <dbReference type="ARBA" id="ARBA00003257"/>
    </source>
</evidence>
<feature type="transmembrane region" description="Helical" evidence="17">
    <location>
        <begin position="237"/>
        <end position="260"/>
    </location>
</feature>
<keyword evidence="11 17" id="KW-1133">Transmembrane helix</keyword>
<dbReference type="GO" id="GO:0015990">
    <property type="term" value="P:electron transport coupled proton transport"/>
    <property type="evidence" value="ECO:0007669"/>
    <property type="project" value="TreeGrafter"/>
</dbReference>
<keyword evidence="14 17" id="KW-0496">Mitochondrion</keyword>
<keyword evidence="8 17" id="KW-0812">Transmembrane</keyword>
<geneLocation type="mitochondrion" evidence="20"/>
<comment type="catalytic activity">
    <reaction evidence="16 17">
        <text>a ubiquinone + NADH + 5 H(+)(in) = a ubiquinol + NAD(+) + 4 H(+)(out)</text>
        <dbReference type="Rhea" id="RHEA:29091"/>
        <dbReference type="Rhea" id="RHEA-COMP:9565"/>
        <dbReference type="Rhea" id="RHEA-COMP:9566"/>
        <dbReference type="ChEBI" id="CHEBI:15378"/>
        <dbReference type="ChEBI" id="CHEBI:16389"/>
        <dbReference type="ChEBI" id="CHEBI:17976"/>
        <dbReference type="ChEBI" id="CHEBI:57540"/>
        <dbReference type="ChEBI" id="CHEBI:57945"/>
        <dbReference type="EC" id="7.1.1.2"/>
    </reaction>
</comment>
<evidence type="ECO:0000256" key="9">
    <source>
        <dbReference type="ARBA" id="ARBA00022967"/>
    </source>
</evidence>
<feature type="transmembrane region" description="Helical" evidence="17">
    <location>
        <begin position="7"/>
        <end position="35"/>
    </location>
</feature>